<accession>A0A011WNI4</accession>
<dbReference type="EMBL" id="JEOB01000004">
    <property type="protein sequence ID" value="EXM38530.1"/>
    <property type="molecule type" value="Genomic_DNA"/>
</dbReference>
<proteinExistence type="predicted"/>
<keyword evidence="2" id="KW-1185">Reference proteome</keyword>
<dbReference type="PATRIC" id="fig|1341156.4.peg.2549"/>
<dbReference type="AlphaFoldDB" id="A0A011WNI4"/>
<evidence type="ECO:0000313" key="2">
    <source>
        <dbReference type="Proteomes" id="UP000021369"/>
    </source>
</evidence>
<evidence type="ECO:0000313" key="1">
    <source>
        <dbReference type="EMBL" id="EXM38530.1"/>
    </source>
</evidence>
<protein>
    <submittedName>
        <fullName evidence="1">Uncharacterized protein</fullName>
    </submittedName>
</protein>
<gene>
    <name evidence="1" type="ORF">RASY3_14495</name>
</gene>
<dbReference type="Proteomes" id="UP000021369">
    <property type="component" value="Unassembled WGS sequence"/>
</dbReference>
<sequence>MSNVSLIKGELVIALPHSRYGVTNNGWTGHYLGKSEWTNGEIFVSKKNKFSIKPNTVIPYSENMETANFKHFTGIVDDHRVLVYRTEEDHD</sequence>
<reference evidence="1 2" key="1">
    <citation type="submission" date="2013-06" db="EMBL/GenBank/DDBJ databases">
        <title>Rumen cellulosomics: divergent fiber-degrading strategies revealed by comparative genome-wide analysis of six Ruminococcal strains.</title>
        <authorList>
            <person name="Dassa B."/>
            <person name="Borovok I."/>
            <person name="Lamed R."/>
            <person name="Flint H."/>
            <person name="Yeoman C.J."/>
            <person name="White B."/>
            <person name="Bayer E.A."/>
        </authorList>
    </citation>
    <scope>NUCLEOTIDE SEQUENCE [LARGE SCALE GENOMIC DNA]</scope>
    <source>
        <strain evidence="1 2">SY3</strain>
    </source>
</reference>
<dbReference type="RefSeq" id="WP_037289338.1">
    <property type="nucleotide sequence ID" value="NZ_JEOB01000004.1"/>
</dbReference>
<comment type="caution">
    <text evidence="1">The sequence shown here is derived from an EMBL/GenBank/DDBJ whole genome shotgun (WGS) entry which is preliminary data.</text>
</comment>
<name>A0A011WNI4_RUMAL</name>
<organism evidence="1 2">
    <name type="scientific">Ruminococcus albus SY3</name>
    <dbReference type="NCBI Taxonomy" id="1341156"/>
    <lineage>
        <taxon>Bacteria</taxon>
        <taxon>Bacillati</taxon>
        <taxon>Bacillota</taxon>
        <taxon>Clostridia</taxon>
        <taxon>Eubacteriales</taxon>
        <taxon>Oscillospiraceae</taxon>
        <taxon>Ruminococcus</taxon>
    </lineage>
</organism>